<protein>
    <submittedName>
        <fullName evidence="1">Uncharacterized protein</fullName>
    </submittedName>
</protein>
<accession>A0A1H4ZNR7</accession>
<organism evidence="1 2">
    <name type="scientific">Pseudomonas saponiphila</name>
    <dbReference type="NCBI Taxonomy" id="556534"/>
    <lineage>
        <taxon>Bacteria</taxon>
        <taxon>Pseudomonadati</taxon>
        <taxon>Pseudomonadota</taxon>
        <taxon>Gammaproteobacteria</taxon>
        <taxon>Pseudomonadales</taxon>
        <taxon>Pseudomonadaceae</taxon>
        <taxon>Pseudomonas</taxon>
    </lineage>
</organism>
<evidence type="ECO:0000313" key="2">
    <source>
        <dbReference type="Proteomes" id="UP000198982"/>
    </source>
</evidence>
<sequence>MPMLEPWSNHDQPDGSIEVRREGVLQYTLVWAQAFGQWELRRAGEAEVIERDQYRNDLFSAIQSGRIK</sequence>
<dbReference type="Proteomes" id="UP000198982">
    <property type="component" value="Unassembled WGS sequence"/>
</dbReference>
<reference evidence="2" key="1">
    <citation type="submission" date="2016-10" db="EMBL/GenBank/DDBJ databases">
        <authorList>
            <person name="Varghese N."/>
            <person name="Submissions S."/>
        </authorList>
    </citation>
    <scope>NUCLEOTIDE SEQUENCE [LARGE SCALE GENOMIC DNA]</scope>
    <source>
        <strain evidence="2">DSM 9751</strain>
    </source>
</reference>
<dbReference type="EMBL" id="FNTJ01000003">
    <property type="protein sequence ID" value="SED31020.1"/>
    <property type="molecule type" value="Genomic_DNA"/>
</dbReference>
<name>A0A1H4ZNR7_9PSED</name>
<evidence type="ECO:0000313" key="1">
    <source>
        <dbReference type="EMBL" id="SED31020.1"/>
    </source>
</evidence>
<dbReference type="RefSeq" id="WP_092320709.1">
    <property type="nucleotide sequence ID" value="NZ_FNTJ01000003.1"/>
</dbReference>
<keyword evidence="2" id="KW-1185">Reference proteome</keyword>
<gene>
    <name evidence="1" type="ORF">SAMN05216178_6727</name>
</gene>
<dbReference type="AlphaFoldDB" id="A0A1H4ZNR7"/>
<proteinExistence type="predicted"/>